<reference evidence="2" key="1">
    <citation type="submission" date="2021-03" db="EMBL/GenBank/DDBJ databases">
        <authorList>
            <person name="Bekaert M."/>
        </authorList>
    </citation>
    <scope>NUCLEOTIDE SEQUENCE</scope>
</reference>
<name>A0A8S3S6Y3_MYTED</name>
<dbReference type="OrthoDB" id="6134752at2759"/>
<keyword evidence="3" id="KW-1185">Reference proteome</keyword>
<comment type="caution">
    <text evidence="2">The sequence shown here is derived from an EMBL/GenBank/DDBJ whole genome shotgun (WGS) entry which is preliminary data.</text>
</comment>
<feature type="region of interest" description="Disordered" evidence="1">
    <location>
        <begin position="85"/>
        <end position="119"/>
    </location>
</feature>
<dbReference type="Proteomes" id="UP000683360">
    <property type="component" value="Unassembled WGS sequence"/>
</dbReference>
<sequence length="484" mass="55165">MASSTRRNRRSRNRQHPYNNEENATQSSQWDMENPENWTGARFRDELRKLGINIPKSWSKTVLKQLYLDNKERLCNNEIREGATVAADDHIRQPREVLQDPPTDEGSSAPSRSTRMDSVTGNDCMASMQPSVSHIRPSPDSLNKTYDLANWYEQRNASDVPLIPVSGTTQRTAAQHNFSFSPSTSALPFSHHTSAEMDSTRNGVRSDSFTNVDIVSPNIQRNIIEGKDINLTTLLISNYENPQSHNITADEIKVNLSSKPDPRLNRNLNIQDFIQAFGKYKRIMCVSYPERREELDAYEADLIQIHKFYGDKFYTYHKLFSAKAATLLREKHIKVDWSKRDRDILSLVSGGIRVNACNLCHQVDHATEFCALQCSDHQGIHVDSNLGNNRSVRPNMQNKLDKQGRSRVFYDGKEVCNNYNNVRGCFRTTCNLLHACSTCRSTGHPAHTCTGNRQNHHVPQKYSQTYKNNTSSKDVTQTKPDNKS</sequence>
<feature type="region of interest" description="Disordered" evidence="1">
    <location>
        <begin position="1"/>
        <end position="36"/>
    </location>
</feature>
<gene>
    <name evidence="2" type="ORF">MEDL_29787</name>
</gene>
<evidence type="ECO:0000313" key="3">
    <source>
        <dbReference type="Proteomes" id="UP000683360"/>
    </source>
</evidence>
<feature type="compositionally biased region" description="Basic and acidic residues" evidence="1">
    <location>
        <begin position="85"/>
        <end position="98"/>
    </location>
</feature>
<accession>A0A8S3S6Y3</accession>
<feature type="compositionally biased region" description="Polar residues" evidence="1">
    <location>
        <begin position="105"/>
        <end position="119"/>
    </location>
</feature>
<feature type="compositionally biased region" description="Polar residues" evidence="1">
    <location>
        <begin position="16"/>
        <end position="31"/>
    </location>
</feature>
<protein>
    <submittedName>
        <fullName evidence="2">Uncharacterized protein</fullName>
    </submittedName>
</protein>
<dbReference type="AlphaFoldDB" id="A0A8S3S6Y3"/>
<feature type="compositionally biased region" description="Basic residues" evidence="1">
    <location>
        <begin position="1"/>
        <end position="15"/>
    </location>
</feature>
<dbReference type="EMBL" id="CAJPWZ010001465">
    <property type="protein sequence ID" value="CAG2216039.1"/>
    <property type="molecule type" value="Genomic_DNA"/>
</dbReference>
<organism evidence="2 3">
    <name type="scientific">Mytilus edulis</name>
    <name type="common">Blue mussel</name>
    <dbReference type="NCBI Taxonomy" id="6550"/>
    <lineage>
        <taxon>Eukaryota</taxon>
        <taxon>Metazoa</taxon>
        <taxon>Spiralia</taxon>
        <taxon>Lophotrochozoa</taxon>
        <taxon>Mollusca</taxon>
        <taxon>Bivalvia</taxon>
        <taxon>Autobranchia</taxon>
        <taxon>Pteriomorphia</taxon>
        <taxon>Mytilida</taxon>
        <taxon>Mytiloidea</taxon>
        <taxon>Mytilidae</taxon>
        <taxon>Mytilinae</taxon>
        <taxon>Mytilus</taxon>
    </lineage>
</organism>
<evidence type="ECO:0000313" key="2">
    <source>
        <dbReference type="EMBL" id="CAG2216039.1"/>
    </source>
</evidence>
<feature type="region of interest" description="Disordered" evidence="1">
    <location>
        <begin position="462"/>
        <end position="484"/>
    </location>
</feature>
<proteinExistence type="predicted"/>
<evidence type="ECO:0000256" key="1">
    <source>
        <dbReference type="SAM" id="MobiDB-lite"/>
    </source>
</evidence>